<dbReference type="SUPFAM" id="SSF52161">
    <property type="entry name" value="Ribosomal protein L13"/>
    <property type="match status" value="1"/>
</dbReference>
<dbReference type="GO" id="GO:0005762">
    <property type="term" value="C:mitochondrial large ribosomal subunit"/>
    <property type="evidence" value="ECO:0007669"/>
    <property type="project" value="TreeGrafter"/>
</dbReference>
<evidence type="ECO:0000313" key="5">
    <source>
        <dbReference type="Proteomes" id="UP001374579"/>
    </source>
</evidence>
<dbReference type="PANTHER" id="PTHR11545:SF2">
    <property type="entry name" value="LARGE RIBOSOMAL SUBUNIT PROTEIN UL13M"/>
    <property type="match status" value="1"/>
</dbReference>
<dbReference type="EMBL" id="JBAMIC010000011">
    <property type="protein sequence ID" value="KAK7100653.1"/>
    <property type="molecule type" value="Genomic_DNA"/>
</dbReference>
<dbReference type="AlphaFoldDB" id="A0AAN9G9I7"/>
<dbReference type="Gene3D" id="3.90.1180.10">
    <property type="entry name" value="Ribosomal protein L13"/>
    <property type="match status" value="1"/>
</dbReference>
<dbReference type="InterPro" id="IPR036899">
    <property type="entry name" value="Ribosomal_uL13_sf"/>
</dbReference>
<protein>
    <recommendedName>
        <fullName evidence="6">Mitochondrial ribosomal protein L13</fullName>
    </recommendedName>
</protein>
<dbReference type="InterPro" id="IPR005823">
    <property type="entry name" value="Ribosomal_uL13_bac-type"/>
</dbReference>
<dbReference type="GO" id="GO:0006412">
    <property type="term" value="P:translation"/>
    <property type="evidence" value="ECO:0007669"/>
    <property type="project" value="InterPro"/>
</dbReference>
<dbReference type="Proteomes" id="UP001374579">
    <property type="component" value="Unassembled WGS sequence"/>
</dbReference>
<keyword evidence="2" id="KW-0689">Ribosomal protein</keyword>
<gene>
    <name evidence="4" type="ORF">V1264_023569</name>
</gene>
<dbReference type="GO" id="GO:0017148">
    <property type="term" value="P:negative regulation of translation"/>
    <property type="evidence" value="ECO:0007669"/>
    <property type="project" value="TreeGrafter"/>
</dbReference>
<comment type="caution">
    <text evidence="4">The sequence shown here is derived from an EMBL/GenBank/DDBJ whole genome shotgun (WGS) entry which is preliminary data.</text>
</comment>
<comment type="similarity">
    <text evidence="1">Belongs to the universal ribosomal protein uL13 family.</text>
</comment>
<evidence type="ECO:0008006" key="6">
    <source>
        <dbReference type="Google" id="ProtNLM"/>
    </source>
</evidence>
<name>A0AAN9G9I7_9CAEN</name>
<dbReference type="HAMAP" id="MF_01366">
    <property type="entry name" value="Ribosomal_uL13"/>
    <property type="match status" value="1"/>
</dbReference>
<dbReference type="GO" id="GO:0003735">
    <property type="term" value="F:structural constituent of ribosome"/>
    <property type="evidence" value="ECO:0007669"/>
    <property type="project" value="InterPro"/>
</dbReference>
<dbReference type="FunFam" id="3.90.1180.10:FF:000005">
    <property type="entry name" value="39S ribosomal protein L13, mitochondrial"/>
    <property type="match status" value="1"/>
</dbReference>
<reference evidence="4 5" key="1">
    <citation type="submission" date="2024-02" db="EMBL/GenBank/DDBJ databases">
        <title>Chromosome-scale genome assembly of the rough periwinkle Littorina saxatilis.</title>
        <authorList>
            <person name="De Jode A."/>
            <person name="Faria R."/>
            <person name="Formenti G."/>
            <person name="Sims Y."/>
            <person name="Smith T.P."/>
            <person name="Tracey A."/>
            <person name="Wood J.M.D."/>
            <person name="Zagrodzka Z.B."/>
            <person name="Johannesson K."/>
            <person name="Butlin R.K."/>
            <person name="Leder E.H."/>
        </authorList>
    </citation>
    <scope>NUCLEOTIDE SEQUENCE [LARGE SCALE GENOMIC DNA]</scope>
    <source>
        <strain evidence="4">Snail1</strain>
        <tissue evidence="4">Muscle</tissue>
    </source>
</reference>
<evidence type="ECO:0000313" key="4">
    <source>
        <dbReference type="EMBL" id="KAK7100653.1"/>
    </source>
</evidence>
<evidence type="ECO:0000256" key="2">
    <source>
        <dbReference type="ARBA" id="ARBA00022980"/>
    </source>
</evidence>
<organism evidence="4 5">
    <name type="scientific">Littorina saxatilis</name>
    <dbReference type="NCBI Taxonomy" id="31220"/>
    <lineage>
        <taxon>Eukaryota</taxon>
        <taxon>Metazoa</taxon>
        <taxon>Spiralia</taxon>
        <taxon>Lophotrochozoa</taxon>
        <taxon>Mollusca</taxon>
        <taxon>Gastropoda</taxon>
        <taxon>Caenogastropoda</taxon>
        <taxon>Littorinimorpha</taxon>
        <taxon>Littorinoidea</taxon>
        <taxon>Littorinidae</taxon>
        <taxon>Littorina</taxon>
    </lineage>
</organism>
<dbReference type="Pfam" id="PF00572">
    <property type="entry name" value="Ribosomal_L13"/>
    <property type="match status" value="1"/>
</dbReference>
<dbReference type="InterPro" id="IPR005822">
    <property type="entry name" value="Ribosomal_uL13"/>
</dbReference>
<dbReference type="CDD" id="cd00392">
    <property type="entry name" value="Ribosomal_L13"/>
    <property type="match status" value="1"/>
</dbReference>
<evidence type="ECO:0000256" key="1">
    <source>
        <dbReference type="ARBA" id="ARBA00006227"/>
    </source>
</evidence>
<accession>A0AAN9G9I7</accession>
<keyword evidence="5" id="KW-1185">Reference proteome</keyword>
<evidence type="ECO:0000256" key="3">
    <source>
        <dbReference type="ARBA" id="ARBA00023274"/>
    </source>
</evidence>
<dbReference type="GO" id="GO:0003729">
    <property type="term" value="F:mRNA binding"/>
    <property type="evidence" value="ECO:0007669"/>
    <property type="project" value="TreeGrafter"/>
</dbReference>
<keyword evidence="3" id="KW-0687">Ribonucleoprotein</keyword>
<sequence length="194" mass="23118">MATQRVLQWRAFARTWWLYDAANQCPFVSAYRVVPYLQGKHKPIFHPLSDVGDHVVVINTKDIAMQADYWRTFTFFHHTGYPGGFSKASAWRVHEIDPTRVMQLSVYSRIKGNLLRKGLMRRLHLFPDDKIPDEILENVSDQIRQVQPVAKRLDQYSEEEVTEFPKFFDWPEDFVKDGYKRHMTRKKPKRRYTV</sequence>
<dbReference type="PANTHER" id="PTHR11545">
    <property type="entry name" value="RIBOSOMAL PROTEIN L13"/>
    <property type="match status" value="1"/>
</dbReference>
<dbReference type="PIRSF" id="PIRSF002181">
    <property type="entry name" value="Ribosomal_L13"/>
    <property type="match status" value="1"/>
</dbReference>
<proteinExistence type="inferred from homology"/>